<comment type="subunit">
    <text evidence="6">Part of the 50S ribosomal subunit. Contacts protein L29, and trigger factor when it is bound to the ribosome.</text>
</comment>
<dbReference type="InterPro" id="IPR012678">
    <property type="entry name" value="Ribosomal_uL23/eL15/eS24_sf"/>
</dbReference>
<proteinExistence type="inferred from homology"/>
<evidence type="ECO:0000256" key="5">
    <source>
        <dbReference type="ARBA" id="ARBA00023274"/>
    </source>
</evidence>
<dbReference type="Pfam" id="PF00276">
    <property type="entry name" value="Ribosomal_L23"/>
    <property type="match status" value="1"/>
</dbReference>
<keyword evidence="2 6" id="KW-0699">rRNA-binding</keyword>
<dbReference type="PROSITE" id="PS00050">
    <property type="entry name" value="RIBOSOMAL_L23"/>
    <property type="match status" value="1"/>
</dbReference>
<dbReference type="PANTHER" id="PTHR11620">
    <property type="entry name" value="60S RIBOSOMAL PROTEIN L23A"/>
    <property type="match status" value="1"/>
</dbReference>
<dbReference type="InterPro" id="IPR001014">
    <property type="entry name" value="Ribosomal_uL23_CS"/>
</dbReference>
<dbReference type="InterPro" id="IPR012677">
    <property type="entry name" value="Nucleotide-bd_a/b_plait_sf"/>
</dbReference>
<evidence type="ECO:0000256" key="1">
    <source>
        <dbReference type="ARBA" id="ARBA00006700"/>
    </source>
</evidence>
<dbReference type="GO" id="GO:0005840">
    <property type="term" value="C:ribosome"/>
    <property type="evidence" value="ECO:0007669"/>
    <property type="project" value="UniProtKB-KW"/>
</dbReference>
<dbReference type="EMBL" id="BAABJE010000007">
    <property type="protein sequence ID" value="GAA4793152.1"/>
    <property type="molecule type" value="Genomic_DNA"/>
</dbReference>
<keyword evidence="4 6" id="KW-0689">Ribosomal protein</keyword>
<accession>A0ABP9BDU5</accession>
<dbReference type="HAMAP" id="MF_01369_B">
    <property type="entry name" value="Ribosomal_uL23_B"/>
    <property type="match status" value="1"/>
</dbReference>
<dbReference type="RefSeq" id="WP_345303009.1">
    <property type="nucleotide sequence ID" value="NZ_BAABJE010000007.1"/>
</dbReference>
<dbReference type="NCBIfam" id="NF004366">
    <property type="entry name" value="PRK05738.3-2"/>
    <property type="match status" value="1"/>
</dbReference>
<dbReference type="NCBIfam" id="NF004359">
    <property type="entry name" value="PRK05738.1-3"/>
    <property type="match status" value="1"/>
</dbReference>
<keyword evidence="3 6" id="KW-0694">RNA-binding</keyword>
<name>A0ABP9BDU5_9GAMM</name>
<evidence type="ECO:0000256" key="7">
    <source>
        <dbReference type="RuleBase" id="RU003934"/>
    </source>
</evidence>
<comment type="similarity">
    <text evidence="1 6 7">Belongs to the universal ribosomal protein uL23 family.</text>
</comment>
<dbReference type="NCBIfam" id="NF004363">
    <property type="entry name" value="PRK05738.2-4"/>
    <property type="match status" value="1"/>
</dbReference>
<keyword evidence="5 6" id="KW-0687">Ribonucleoprotein</keyword>
<dbReference type="Proteomes" id="UP001499959">
    <property type="component" value="Unassembled WGS sequence"/>
</dbReference>
<sequence>MNDAKLYSVIRAPRVSEKTVRAQEISNQYAFEVATDATKADIKVAVEKLFDVQVKSVNVVNVKGKNKAFRYRNGRRGDWRKAYVTLAEGQSIDVTAVKV</sequence>
<dbReference type="SUPFAM" id="SSF54189">
    <property type="entry name" value="Ribosomal proteins S24e, L23 and L15e"/>
    <property type="match status" value="1"/>
</dbReference>
<reference evidence="9" key="1">
    <citation type="journal article" date="2019" name="Int. J. Syst. Evol. Microbiol.">
        <title>The Global Catalogue of Microorganisms (GCM) 10K type strain sequencing project: providing services to taxonomists for standard genome sequencing and annotation.</title>
        <authorList>
            <consortium name="The Broad Institute Genomics Platform"/>
            <consortium name="The Broad Institute Genome Sequencing Center for Infectious Disease"/>
            <person name="Wu L."/>
            <person name="Ma J."/>
        </authorList>
    </citation>
    <scope>NUCLEOTIDE SEQUENCE [LARGE SCALE GENOMIC DNA]</scope>
    <source>
        <strain evidence="9">JCM 18204</strain>
    </source>
</reference>
<evidence type="ECO:0000256" key="4">
    <source>
        <dbReference type="ARBA" id="ARBA00022980"/>
    </source>
</evidence>
<evidence type="ECO:0000256" key="3">
    <source>
        <dbReference type="ARBA" id="ARBA00022884"/>
    </source>
</evidence>
<evidence type="ECO:0000313" key="8">
    <source>
        <dbReference type="EMBL" id="GAA4793152.1"/>
    </source>
</evidence>
<evidence type="ECO:0000313" key="9">
    <source>
        <dbReference type="Proteomes" id="UP001499959"/>
    </source>
</evidence>
<dbReference type="Gene3D" id="3.30.70.330">
    <property type="match status" value="1"/>
</dbReference>
<dbReference type="InterPro" id="IPR013025">
    <property type="entry name" value="Ribosomal_uL23-like"/>
</dbReference>
<keyword evidence="9" id="KW-1185">Reference proteome</keyword>
<comment type="function">
    <text evidence="6">One of the early assembly proteins it binds 23S rRNA. One of the proteins that surrounds the polypeptide exit tunnel on the outside of the ribosome. Forms the main docking site for trigger factor binding to the ribosome.</text>
</comment>
<protein>
    <recommendedName>
        <fullName evidence="6">Large ribosomal subunit protein uL23</fullName>
    </recommendedName>
</protein>
<comment type="caution">
    <text evidence="8">The sequence shown here is derived from an EMBL/GenBank/DDBJ whole genome shotgun (WGS) entry which is preliminary data.</text>
</comment>
<organism evidence="8 9">
    <name type="scientific">Lysobacter hankyongensis</name>
    <dbReference type="NCBI Taxonomy" id="1176535"/>
    <lineage>
        <taxon>Bacteria</taxon>
        <taxon>Pseudomonadati</taxon>
        <taxon>Pseudomonadota</taxon>
        <taxon>Gammaproteobacteria</taxon>
        <taxon>Lysobacterales</taxon>
        <taxon>Lysobacteraceae</taxon>
        <taxon>Lysobacter</taxon>
    </lineage>
</organism>
<evidence type="ECO:0000256" key="6">
    <source>
        <dbReference type="HAMAP-Rule" id="MF_01369"/>
    </source>
</evidence>
<gene>
    <name evidence="6 8" type="primary">rplW</name>
    <name evidence="8" type="ORF">GCM10023307_18310</name>
</gene>
<evidence type="ECO:0000256" key="2">
    <source>
        <dbReference type="ARBA" id="ARBA00022730"/>
    </source>
</evidence>